<sequence length="206" mass="23235">MNAAKNYKSFKRYLAKRLAPEGYVGNGNALTLKVSEAVIVFELQQDLKNSSKEMVRFTVNTGISLHALREFFSDDSSESVFSAEQCHWRSRLGRLMDSPSDVWWTISNDEDVESRCDEIVSIIRDIALPQIKTLAVAETFVQLWKNGKGQGLTEYERRISLARLLWALGRETEAQGALEAFETASIGKGWAASAKVDARELKKHFE</sequence>
<dbReference type="Pfam" id="PF14137">
    <property type="entry name" value="DUF4304"/>
    <property type="match status" value="1"/>
</dbReference>
<evidence type="ECO:0000313" key="1">
    <source>
        <dbReference type="EMBL" id="MUI15724.1"/>
    </source>
</evidence>
<dbReference type="InterPro" id="IPR025412">
    <property type="entry name" value="DUF4304"/>
</dbReference>
<dbReference type="EMBL" id="WNWM01000002">
    <property type="protein sequence ID" value="MUI15724.1"/>
    <property type="molecule type" value="Genomic_DNA"/>
</dbReference>
<protein>
    <submittedName>
        <fullName evidence="1">DUF4304 domain-containing protein</fullName>
    </submittedName>
</protein>
<dbReference type="RefSeq" id="WP_155711375.1">
    <property type="nucleotide sequence ID" value="NZ_BMWU01000010.1"/>
</dbReference>
<reference evidence="1 2" key="1">
    <citation type="submission" date="2019-11" db="EMBL/GenBank/DDBJ databases">
        <title>Draft Genome Sequences of Six Type Strains of the Genus Massilia.</title>
        <authorList>
            <person name="Miess H."/>
            <person name="Frediansyah A."/>
            <person name="Goeker M."/>
            <person name="Gross H."/>
        </authorList>
    </citation>
    <scope>NUCLEOTIDE SEQUENCE [LARGE SCALE GENOMIC DNA]</scope>
    <source>
        <strain evidence="1 2">DSM 17513</strain>
    </source>
</reference>
<accession>A0A6I3XFJ9</accession>
<dbReference type="AlphaFoldDB" id="A0A6I3XFJ9"/>
<dbReference type="Proteomes" id="UP000431684">
    <property type="component" value="Unassembled WGS sequence"/>
</dbReference>
<dbReference type="OrthoDB" id="9154020at2"/>
<gene>
    <name evidence="1" type="ORF">GJV26_25190</name>
</gene>
<organism evidence="1 2">
    <name type="scientific">Pseudoduganella dura</name>
    <dbReference type="NCBI Taxonomy" id="321982"/>
    <lineage>
        <taxon>Bacteria</taxon>
        <taxon>Pseudomonadati</taxon>
        <taxon>Pseudomonadota</taxon>
        <taxon>Betaproteobacteria</taxon>
        <taxon>Burkholderiales</taxon>
        <taxon>Oxalobacteraceae</taxon>
        <taxon>Telluria group</taxon>
        <taxon>Pseudoduganella</taxon>
    </lineage>
</organism>
<name>A0A6I3XFJ9_9BURK</name>
<evidence type="ECO:0000313" key="2">
    <source>
        <dbReference type="Proteomes" id="UP000431684"/>
    </source>
</evidence>
<keyword evidence="2" id="KW-1185">Reference proteome</keyword>
<proteinExistence type="predicted"/>
<comment type="caution">
    <text evidence="1">The sequence shown here is derived from an EMBL/GenBank/DDBJ whole genome shotgun (WGS) entry which is preliminary data.</text>
</comment>